<reference evidence="2 3" key="1">
    <citation type="submission" date="2020-04" db="EMBL/GenBank/DDBJ databases">
        <title>Plant Genome Project.</title>
        <authorList>
            <person name="Zhang R.-G."/>
        </authorList>
    </citation>
    <scope>NUCLEOTIDE SEQUENCE [LARGE SCALE GENOMIC DNA]</scope>
    <source>
        <strain evidence="2">YNK0</strain>
        <tissue evidence="2">Leaf</tissue>
    </source>
</reference>
<dbReference type="Proteomes" id="UP000655225">
    <property type="component" value="Unassembled WGS sequence"/>
</dbReference>
<comment type="caution">
    <text evidence="2">The sequence shown here is derived from an EMBL/GenBank/DDBJ whole genome shotgun (WGS) entry which is preliminary data.</text>
</comment>
<dbReference type="AlphaFoldDB" id="A0A835D376"/>
<proteinExistence type="predicted"/>
<evidence type="ECO:0000313" key="2">
    <source>
        <dbReference type="EMBL" id="KAF8388938.1"/>
    </source>
</evidence>
<gene>
    <name evidence="2" type="ORF">HHK36_025621</name>
</gene>
<dbReference type="EMBL" id="JABCRI010000019">
    <property type="protein sequence ID" value="KAF8388938.1"/>
    <property type="molecule type" value="Genomic_DNA"/>
</dbReference>
<name>A0A835D376_TETSI</name>
<keyword evidence="3" id="KW-1185">Reference proteome</keyword>
<evidence type="ECO:0000256" key="1">
    <source>
        <dbReference type="SAM" id="MobiDB-lite"/>
    </source>
</evidence>
<accession>A0A835D376</accession>
<dbReference type="Pfam" id="PF12796">
    <property type="entry name" value="Ank_2"/>
    <property type="match status" value="1"/>
</dbReference>
<feature type="compositionally biased region" description="Polar residues" evidence="1">
    <location>
        <begin position="168"/>
        <end position="179"/>
    </location>
</feature>
<dbReference type="SUPFAM" id="SSF48403">
    <property type="entry name" value="Ankyrin repeat"/>
    <property type="match status" value="1"/>
</dbReference>
<dbReference type="Gene3D" id="1.25.40.20">
    <property type="entry name" value="Ankyrin repeat-containing domain"/>
    <property type="match status" value="1"/>
</dbReference>
<feature type="region of interest" description="Disordered" evidence="1">
    <location>
        <begin position="156"/>
        <end position="179"/>
    </location>
</feature>
<sequence>METPLHEACREGHVDAEKFLMEDEPWVAYKINLHNESVFFVACERGQFDVVKHLLNYPRLFMLEDHRLTTSPHVAVSTGHTVTFSLSCKQMVAYPVHETGIDVNAINCKGFTALEFQQLQRSTLLKAGCKRCNQLPPGSPEIQGIKETIIGKLHENSPNDPYLGSKKIMNSSTNYHSRR</sequence>
<protein>
    <submittedName>
        <fullName evidence="2">Uncharacterized protein</fullName>
    </submittedName>
</protein>
<dbReference type="OrthoDB" id="20872at2759"/>
<dbReference type="InterPro" id="IPR002110">
    <property type="entry name" value="Ankyrin_rpt"/>
</dbReference>
<dbReference type="PANTHER" id="PTHR24121">
    <property type="entry name" value="NO MECHANORECEPTOR POTENTIAL C, ISOFORM D-RELATED"/>
    <property type="match status" value="1"/>
</dbReference>
<dbReference type="InterPro" id="IPR036770">
    <property type="entry name" value="Ankyrin_rpt-contain_sf"/>
</dbReference>
<evidence type="ECO:0000313" key="3">
    <source>
        <dbReference type="Proteomes" id="UP000655225"/>
    </source>
</evidence>
<dbReference type="PANTHER" id="PTHR24121:SF22">
    <property type="entry name" value="PROTEIN ACCELERATED CELL DEATH 6-LIKE"/>
    <property type="match status" value="1"/>
</dbReference>
<organism evidence="2 3">
    <name type="scientific">Tetracentron sinense</name>
    <name type="common">Spur-leaf</name>
    <dbReference type="NCBI Taxonomy" id="13715"/>
    <lineage>
        <taxon>Eukaryota</taxon>
        <taxon>Viridiplantae</taxon>
        <taxon>Streptophyta</taxon>
        <taxon>Embryophyta</taxon>
        <taxon>Tracheophyta</taxon>
        <taxon>Spermatophyta</taxon>
        <taxon>Magnoliopsida</taxon>
        <taxon>Trochodendrales</taxon>
        <taxon>Trochodendraceae</taxon>
        <taxon>Tetracentron</taxon>
    </lineage>
</organism>